<reference evidence="1 2" key="1">
    <citation type="journal article" date="2022" name="New Phytol.">
        <title>Ecological generalism drives hyperdiversity of secondary metabolite gene clusters in xylarialean endophytes.</title>
        <authorList>
            <person name="Franco M.E.E."/>
            <person name="Wisecaver J.H."/>
            <person name="Arnold A.E."/>
            <person name="Ju Y.M."/>
            <person name="Slot J.C."/>
            <person name="Ahrendt S."/>
            <person name="Moore L.P."/>
            <person name="Eastman K.E."/>
            <person name="Scott K."/>
            <person name="Konkel Z."/>
            <person name="Mondo S.J."/>
            <person name="Kuo A."/>
            <person name="Hayes R.D."/>
            <person name="Haridas S."/>
            <person name="Andreopoulos B."/>
            <person name="Riley R."/>
            <person name="LaButti K."/>
            <person name="Pangilinan J."/>
            <person name="Lipzen A."/>
            <person name="Amirebrahimi M."/>
            <person name="Yan J."/>
            <person name="Adam C."/>
            <person name="Keymanesh K."/>
            <person name="Ng V."/>
            <person name="Louie K."/>
            <person name="Northen T."/>
            <person name="Drula E."/>
            <person name="Henrissat B."/>
            <person name="Hsieh H.M."/>
            <person name="Youens-Clark K."/>
            <person name="Lutzoni F."/>
            <person name="Miadlikowska J."/>
            <person name="Eastwood D.C."/>
            <person name="Hamelin R.C."/>
            <person name="Grigoriev I.V."/>
            <person name="U'Ren J.M."/>
        </authorList>
    </citation>
    <scope>NUCLEOTIDE SEQUENCE [LARGE SCALE GENOMIC DNA]</scope>
    <source>
        <strain evidence="1 2">ER1909</strain>
    </source>
</reference>
<accession>A0ACC0DJM9</accession>
<protein>
    <submittedName>
        <fullName evidence="1">Zinc finger protein zpr1</fullName>
    </submittedName>
</protein>
<proteinExistence type="predicted"/>
<keyword evidence="2" id="KW-1185">Reference proteome</keyword>
<organism evidence="1 2">
    <name type="scientific">Hypoxylon rubiginosum</name>
    <dbReference type="NCBI Taxonomy" id="110542"/>
    <lineage>
        <taxon>Eukaryota</taxon>
        <taxon>Fungi</taxon>
        <taxon>Dikarya</taxon>
        <taxon>Ascomycota</taxon>
        <taxon>Pezizomycotina</taxon>
        <taxon>Sordariomycetes</taxon>
        <taxon>Xylariomycetidae</taxon>
        <taxon>Xylariales</taxon>
        <taxon>Hypoxylaceae</taxon>
        <taxon>Hypoxylon</taxon>
    </lineage>
</organism>
<name>A0ACC0DJM9_9PEZI</name>
<dbReference type="Proteomes" id="UP001497680">
    <property type="component" value="Unassembled WGS sequence"/>
</dbReference>
<gene>
    <name evidence="1" type="ORF">F4821DRAFT_113748</name>
</gene>
<evidence type="ECO:0000313" key="2">
    <source>
        <dbReference type="Proteomes" id="UP001497680"/>
    </source>
</evidence>
<comment type="caution">
    <text evidence="1">The sequence shown here is derived from an EMBL/GenBank/DDBJ whole genome shotgun (WGS) entry which is preliminary data.</text>
</comment>
<sequence length="471" mass="51497">MPGAEEPGHITTVSPTDFFESIGQKAGHLAPTTNGTNGVAPKGDDDEKVVEEIESLCMNCHENGTTRMLLTAIPYFREVILMSFSCDKCGFSNSEIQSAGTIQPKGSSYILRLTEMSDFERSVVKSDTAVVKFTELDLEVPAGRGQLTNVEGLLSTIIDDLELGQEARKEQAPEVHDKIDEIIKKGRAMLAGEAFPFRLSVDDPAGNSWITPNMRDGVGKWEKRDYVRTPEQNEALGLGTGDPAGADQEAADEDIVPDQVYEFPATCPGCMHPCTTNMKMVDIPHFKAVVLMSTVCSDCGYRSNDVKTGGEIPALGKKITLRVENEEDLARDILKSESCSLESPELNLQVNPGTLGGRFTTVEGLLTQVRNDLHNQIFQTGTSEGGDSLSANDRSQWAAFFDGIDAAIKGEKKFTIILTDPLASSYVQKAVDPDQDDPQMTTEDYERTDEEEEDLGLKDMKVENYQDDNAS</sequence>
<evidence type="ECO:0000313" key="1">
    <source>
        <dbReference type="EMBL" id="KAI6092962.1"/>
    </source>
</evidence>
<dbReference type="EMBL" id="MU394282">
    <property type="protein sequence ID" value="KAI6092962.1"/>
    <property type="molecule type" value="Genomic_DNA"/>
</dbReference>